<name>A0A2S7YI46_BEABA</name>
<dbReference type="AlphaFoldDB" id="A0A2S7YI46"/>
<feature type="region of interest" description="Disordered" evidence="1">
    <location>
        <begin position="382"/>
        <end position="427"/>
    </location>
</feature>
<accession>A0A2S7YI46</accession>
<evidence type="ECO:0000256" key="1">
    <source>
        <dbReference type="SAM" id="MobiDB-lite"/>
    </source>
</evidence>
<feature type="compositionally biased region" description="Acidic residues" evidence="1">
    <location>
        <begin position="228"/>
        <end position="249"/>
    </location>
</feature>
<comment type="caution">
    <text evidence="2">The sequence shown here is derived from an EMBL/GenBank/DDBJ whole genome shotgun (WGS) entry which is preliminary data.</text>
</comment>
<dbReference type="Proteomes" id="UP000237441">
    <property type="component" value="Unassembled WGS sequence"/>
</dbReference>
<dbReference type="OrthoDB" id="4927382at2759"/>
<feature type="compositionally biased region" description="Polar residues" evidence="1">
    <location>
        <begin position="141"/>
        <end position="150"/>
    </location>
</feature>
<feature type="compositionally biased region" description="Polar residues" evidence="1">
    <location>
        <begin position="83"/>
        <end position="100"/>
    </location>
</feature>
<feature type="compositionally biased region" description="Polar residues" evidence="1">
    <location>
        <begin position="123"/>
        <end position="132"/>
    </location>
</feature>
<protein>
    <submittedName>
        <fullName evidence="2">Uncharacterized protein</fullName>
    </submittedName>
</protein>
<proteinExistence type="predicted"/>
<feature type="compositionally biased region" description="Polar residues" evidence="1">
    <location>
        <begin position="187"/>
        <end position="201"/>
    </location>
</feature>
<evidence type="ECO:0000313" key="2">
    <source>
        <dbReference type="EMBL" id="PQK15644.1"/>
    </source>
</evidence>
<organism evidence="2 3">
    <name type="scientific">Beauveria bassiana</name>
    <name type="common">White muscardine disease fungus</name>
    <name type="synonym">Tritirachium shiotae</name>
    <dbReference type="NCBI Taxonomy" id="176275"/>
    <lineage>
        <taxon>Eukaryota</taxon>
        <taxon>Fungi</taxon>
        <taxon>Dikarya</taxon>
        <taxon>Ascomycota</taxon>
        <taxon>Pezizomycotina</taxon>
        <taxon>Sordariomycetes</taxon>
        <taxon>Hypocreomycetidae</taxon>
        <taxon>Hypocreales</taxon>
        <taxon>Cordycipitaceae</taxon>
        <taxon>Beauveria</taxon>
    </lineage>
</organism>
<reference evidence="2 3" key="1">
    <citation type="submission" date="2016-07" db="EMBL/GenBank/DDBJ databases">
        <title>Comparative genomics of the entomopathogenic fungus Beauveria bassiana.</title>
        <authorList>
            <person name="Valero Jimenez C.A."/>
            <person name="Zwaan B.J."/>
            <person name="Van Kan J.A."/>
            <person name="Takken W."/>
            <person name="Debets A.J."/>
            <person name="Schoustra S.E."/>
            <person name="Koenraadt C.J."/>
        </authorList>
    </citation>
    <scope>NUCLEOTIDE SEQUENCE [LARGE SCALE GENOMIC DNA]</scope>
    <source>
        <strain evidence="2 3">ARSEF 8028</strain>
    </source>
</reference>
<dbReference type="EMBL" id="JRHA01000005">
    <property type="protein sequence ID" value="PQK15644.1"/>
    <property type="molecule type" value="Genomic_DNA"/>
</dbReference>
<feature type="region of interest" description="Disordered" evidence="1">
    <location>
        <begin position="79"/>
        <end position="351"/>
    </location>
</feature>
<feature type="region of interest" description="Disordered" evidence="1">
    <location>
        <begin position="1"/>
        <end position="45"/>
    </location>
</feature>
<gene>
    <name evidence="2" type="ORF">BB8028_0005g11560</name>
</gene>
<evidence type="ECO:0000313" key="3">
    <source>
        <dbReference type="Proteomes" id="UP000237441"/>
    </source>
</evidence>
<sequence>MTAAAAHEGNIVPTTCSEITEHEDGPRAPAPTLPQGTACGAASGSQDEVICIPSDSESEPDSKADEVVPSVKAMIALIDKETTAQPRSTSPASTMTTVPNTPRAVESGLEVDDDMNGALRHSTPASLTTSVFPRQEPRHGPNSSRCSPSLSAAEGTEQDSGQVEDANESVSSYCDHHVADDRAELPRQTQPHESASQNVLASNDAYAHTTDVGDCDSSGDADSHSSSDDGDDDDYDDDGSSRDTDEEDDGHSKKRGTDRSPSVSSSDNGHRDGPPDDHTEENPPRPHKRQKVAHDRADSTPVRHQNSIPRSAGRLPQSPERPQTASMLSPPASHSLAESESDRGSDCSKASAASFGEWLLHNAALKCVTIDGVATYQLQFQRAQGHSCSRRRESRPHGRVKSNKGGRKPRDETKGRRCGVCSQPGHNARTCQRHVRTCSEDGSREC</sequence>
<feature type="compositionally biased region" description="Basic residues" evidence="1">
    <location>
        <begin position="388"/>
        <end position="407"/>
    </location>
</feature>
<feature type="compositionally biased region" description="Basic and acidic residues" evidence="1">
    <location>
        <begin position="174"/>
        <end position="185"/>
    </location>
</feature>
<feature type="compositionally biased region" description="Basic and acidic residues" evidence="1">
    <location>
        <begin position="268"/>
        <end position="284"/>
    </location>
</feature>